<gene>
    <name evidence="1" type="ORF">GALMADRAFT_1132639</name>
</gene>
<sequence>MKYANLLLLSLCFSLAPRFFRFWVVQVSFLYGHTADLLYFVPGSREFSLRFKDSSVGAGLSYPSSAKLATLGKRVEQCGLASHPMTGRSHRTASCKQTGCATDQRSALIISNSIELGQLGQSLLQRQ</sequence>
<accession>A0A067SJT8</accession>
<protein>
    <submittedName>
        <fullName evidence="1">Uncharacterized protein</fullName>
    </submittedName>
</protein>
<reference evidence="2" key="1">
    <citation type="journal article" date="2014" name="Proc. Natl. Acad. Sci. U.S.A.">
        <title>Extensive sampling of basidiomycete genomes demonstrates inadequacy of the white-rot/brown-rot paradigm for wood decay fungi.</title>
        <authorList>
            <person name="Riley R."/>
            <person name="Salamov A.A."/>
            <person name="Brown D.W."/>
            <person name="Nagy L.G."/>
            <person name="Floudas D."/>
            <person name="Held B.W."/>
            <person name="Levasseur A."/>
            <person name="Lombard V."/>
            <person name="Morin E."/>
            <person name="Otillar R."/>
            <person name="Lindquist E.A."/>
            <person name="Sun H."/>
            <person name="LaButti K.M."/>
            <person name="Schmutz J."/>
            <person name="Jabbour D."/>
            <person name="Luo H."/>
            <person name="Baker S.E."/>
            <person name="Pisabarro A.G."/>
            <person name="Walton J.D."/>
            <person name="Blanchette R.A."/>
            <person name="Henrissat B."/>
            <person name="Martin F."/>
            <person name="Cullen D."/>
            <person name="Hibbett D.S."/>
            <person name="Grigoriev I.V."/>
        </authorList>
    </citation>
    <scope>NUCLEOTIDE SEQUENCE [LARGE SCALE GENOMIC DNA]</scope>
    <source>
        <strain evidence="2">CBS 339.88</strain>
    </source>
</reference>
<dbReference type="AlphaFoldDB" id="A0A067SJT8"/>
<evidence type="ECO:0000313" key="2">
    <source>
        <dbReference type="Proteomes" id="UP000027222"/>
    </source>
</evidence>
<dbReference type="EMBL" id="KL142418">
    <property type="protein sequence ID" value="KDR67003.1"/>
    <property type="molecule type" value="Genomic_DNA"/>
</dbReference>
<name>A0A067SJT8_GALM3</name>
<dbReference type="Proteomes" id="UP000027222">
    <property type="component" value="Unassembled WGS sequence"/>
</dbReference>
<dbReference type="HOGENOM" id="CLU_1970734_0_0_1"/>
<evidence type="ECO:0000313" key="1">
    <source>
        <dbReference type="EMBL" id="KDR67003.1"/>
    </source>
</evidence>
<organism evidence="1 2">
    <name type="scientific">Galerina marginata (strain CBS 339.88)</name>
    <dbReference type="NCBI Taxonomy" id="685588"/>
    <lineage>
        <taxon>Eukaryota</taxon>
        <taxon>Fungi</taxon>
        <taxon>Dikarya</taxon>
        <taxon>Basidiomycota</taxon>
        <taxon>Agaricomycotina</taxon>
        <taxon>Agaricomycetes</taxon>
        <taxon>Agaricomycetidae</taxon>
        <taxon>Agaricales</taxon>
        <taxon>Agaricineae</taxon>
        <taxon>Strophariaceae</taxon>
        <taxon>Galerina</taxon>
    </lineage>
</organism>
<keyword evidence="2" id="KW-1185">Reference proteome</keyword>
<proteinExistence type="predicted"/>